<evidence type="ECO:0000313" key="5">
    <source>
        <dbReference type="Proteomes" id="UP000441404"/>
    </source>
</evidence>
<dbReference type="InterPro" id="IPR012373">
    <property type="entry name" value="Ferrdict_sens_TM"/>
</dbReference>
<dbReference type="PANTHER" id="PTHR30273:SF2">
    <property type="entry name" value="PROTEIN FECR"/>
    <property type="match status" value="1"/>
</dbReference>
<protein>
    <submittedName>
        <fullName evidence="3">DUF4880 domain-containing protein</fullName>
    </submittedName>
</protein>
<evidence type="ECO:0000313" key="6">
    <source>
        <dbReference type="Proteomes" id="UP000489190"/>
    </source>
</evidence>
<dbReference type="Pfam" id="PF04773">
    <property type="entry name" value="FecR"/>
    <property type="match status" value="1"/>
</dbReference>
<feature type="domain" description="FecR N-terminal" evidence="2">
    <location>
        <begin position="13"/>
        <end position="53"/>
    </location>
</feature>
<organism evidence="3 5">
    <name type="scientific">Pseudomonas helleri</name>
    <dbReference type="NCBI Taxonomy" id="1608996"/>
    <lineage>
        <taxon>Bacteria</taxon>
        <taxon>Pseudomonadati</taxon>
        <taxon>Pseudomonadota</taxon>
        <taxon>Gammaproteobacteria</taxon>
        <taxon>Pseudomonadales</taxon>
        <taxon>Pseudomonadaceae</taxon>
        <taxon>Pseudomonas</taxon>
    </lineage>
</organism>
<dbReference type="PANTHER" id="PTHR30273">
    <property type="entry name" value="PERIPLASMIC SIGNAL SENSOR AND SIGMA FACTOR ACTIVATOR FECR-RELATED"/>
    <property type="match status" value="1"/>
</dbReference>
<dbReference type="EMBL" id="WIWJ01000087">
    <property type="protein sequence ID" value="MQT50070.1"/>
    <property type="molecule type" value="Genomic_DNA"/>
</dbReference>
<dbReference type="GO" id="GO:0016989">
    <property type="term" value="F:sigma factor antagonist activity"/>
    <property type="evidence" value="ECO:0007669"/>
    <property type="project" value="TreeGrafter"/>
</dbReference>
<sequence length="324" mass="35680">MTDTPPPNLVWETALDWLLLIQQNPDDLELNRRLNDWRASAPEHDAAWRKAQKVWQLSGAALSLPNPPAAAAPQVAVATPAPRRFSRRHCSWIGAAAAACAVFMLLPDWQALRADYRSPTAEHRDITLSDGSHMLLDSNSVADVHFDPEQRQVTLLRGQAFFSVKSEPDRAFYVNAGQVRVRVTGTAFAVSVENGEVQVSVESGTVAVKTPTAPEPASLHHGDHLSYSAIDNQTRRAQWPNESIAPWRRWQLVAVDQSVEDVIKQLRRYQPGLILLTDKALGQRRITAALNLRDPKRALQAAIAPLGGAVQDGLPYTLIVTDAP</sequence>
<feature type="domain" description="FecR protein" evidence="1">
    <location>
        <begin position="115"/>
        <end position="206"/>
    </location>
</feature>
<evidence type="ECO:0000259" key="2">
    <source>
        <dbReference type="Pfam" id="PF16220"/>
    </source>
</evidence>
<dbReference type="PIRSF" id="PIRSF018266">
    <property type="entry name" value="FecR"/>
    <property type="match status" value="1"/>
</dbReference>
<dbReference type="Proteomes" id="UP000489190">
    <property type="component" value="Unassembled WGS sequence"/>
</dbReference>
<dbReference type="RefSeq" id="WP_153330833.1">
    <property type="nucleotide sequence ID" value="NZ_WIWI01000116.1"/>
</dbReference>
<dbReference type="EMBL" id="WIWI01000116">
    <property type="protein sequence ID" value="MQT92548.1"/>
    <property type="molecule type" value="Genomic_DNA"/>
</dbReference>
<evidence type="ECO:0000313" key="4">
    <source>
        <dbReference type="EMBL" id="MQT92548.1"/>
    </source>
</evidence>
<name>A0A6A7YRT7_9PSED</name>
<evidence type="ECO:0000259" key="1">
    <source>
        <dbReference type="Pfam" id="PF04773"/>
    </source>
</evidence>
<dbReference type="InterPro" id="IPR032623">
    <property type="entry name" value="FecR_N"/>
</dbReference>
<dbReference type="AlphaFoldDB" id="A0A6A7YRT7"/>
<dbReference type="Gene3D" id="2.60.120.1440">
    <property type="match status" value="1"/>
</dbReference>
<proteinExistence type="predicted"/>
<dbReference type="InterPro" id="IPR006860">
    <property type="entry name" value="FecR"/>
</dbReference>
<gene>
    <name evidence="4" type="ORF">GHO39_26000</name>
    <name evidence="3" type="ORF">GHO40_25660</name>
</gene>
<accession>A0A6A7YRT7</accession>
<evidence type="ECO:0000313" key="3">
    <source>
        <dbReference type="EMBL" id="MQT50070.1"/>
    </source>
</evidence>
<dbReference type="Proteomes" id="UP000441404">
    <property type="component" value="Unassembled WGS sequence"/>
</dbReference>
<reference evidence="5 6" key="1">
    <citation type="submission" date="2019-10" db="EMBL/GenBank/DDBJ databases">
        <title>Evaluation of single-gene subtyping targets for Pseudomonas.</title>
        <authorList>
            <person name="Reichler S.J."/>
            <person name="Orsi R.H."/>
            <person name="Wiedmann M."/>
            <person name="Martin N.H."/>
            <person name="Murphy S.I."/>
        </authorList>
    </citation>
    <scope>NUCLEOTIDE SEQUENCE [LARGE SCALE GENOMIC DNA]</scope>
    <source>
        <strain evidence="4 6">FSL R10-3254</strain>
        <strain evidence="3 5">FSL R10-3257</strain>
    </source>
</reference>
<dbReference type="Pfam" id="PF16220">
    <property type="entry name" value="DUF4880"/>
    <property type="match status" value="1"/>
</dbReference>
<comment type="caution">
    <text evidence="3">The sequence shown here is derived from an EMBL/GenBank/DDBJ whole genome shotgun (WGS) entry which is preliminary data.</text>
</comment>